<evidence type="ECO:0000313" key="1">
    <source>
        <dbReference type="EMBL" id="SDE63116.1"/>
    </source>
</evidence>
<dbReference type="AlphaFoldDB" id="A0A1G7EI66"/>
<accession>A0A1G7EI66</accession>
<dbReference type="Proteomes" id="UP000199072">
    <property type="component" value="Unassembled WGS sequence"/>
</dbReference>
<evidence type="ECO:0000313" key="2">
    <source>
        <dbReference type="Proteomes" id="UP000199072"/>
    </source>
</evidence>
<name>A0A1G7EI66_9SPHI</name>
<protein>
    <submittedName>
        <fullName evidence="1">Uncharacterized protein</fullName>
    </submittedName>
</protein>
<proteinExistence type="predicted"/>
<dbReference type="STRING" id="1391627.SAMN05216464_10828"/>
<sequence length="109" mass="12919">MDEQDIKALIARYNNGTATPDERNWLDNWYRAEASRQKLSAEELPQPEQEERLLQGTLKRAGLYQQAPVRRLWPRIIRWMRWNFAFMFRAAGTLSCISMPPVRRLILNS</sequence>
<reference evidence="1 2" key="1">
    <citation type="submission" date="2016-10" db="EMBL/GenBank/DDBJ databases">
        <authorList>
            <person name="de Groot N.N."/>
        </authorList>
    </citation>
    <scope>NUCLEOTIDE SEQUENCE [LARGE SCALE GENOMIC DNA]</scope>
    <source>
        <strain evidence="1 2">47C3B</strain>
    </source>
</reference>
<dbReference type="EMBL" id="FNAI01000008">
    <property type="protein sequence ID" value="SDE63116.1"/>
    <property type="molecule type" value="Genomic_DNA"/>
</dbReference>
<organism evidence="1 2">
    <name type="scientific">Mucilaginibacter pineti</name>
    <dbReference type="NCBI Taxonomy" id="1391627"/>
    <lineage>
        <taxon>Bacteria</taxon>
        <taxon>Pseudomonadati</taxon>
        <taxon>Bacteroidota</taxon>
        <taxon>Sphingobacteriia</taxon>
        <taxon>Sphingobacteriales</taxon>
        <taxon>Sphingobacteriaceae</taxon>
        <taxon>Mucilaginibacter</taxon>
    </lineage>
</organism>
<gene>
    <name evidence="1" type="ORF">SAMN05216464_10828</name>
</gene>
<keyword evidence="2" id="KW-1185">Reference proteome</keyword>